<dbReference type="AlphaFoldDB" id="A0A5C1ABF4"/>
<accession>A0A5C1ABF4</accession>
<sequence length="120" mass="14079">MDKKSLSERDICTKFITPAVKRAGWDEMAQIREEVSFTKGRITGDDTQGKEQLDNFIDPESAYPDNKAMCRIYTRTDADFVDRQLWPQQSQWLREHLETMHRVFAPRVKNLKLESEERAG</sequence>
<dbReference type="Gene3D" id="3.90.1570.30">
    <property type="match status" value="1"/>
</dbReference>
<evidence type="ECO:0000313" key="2">
    <source>
        <dbReference type="Proteomes" id="UP000324974"/>
    </source>
</evidence>
<reference evidence="2" key="1">
    <citation type="submission" date="2019-08" db="EMBL/GenBank/DDBJ databases">
        <title>Limnoglobus roseus gen. nov., sp. nov., a novel freshwater planctomycete with a giant genome from the family Gemmataceae.</title>
        <authorList>
            <person name="Kulichevskaya I.S."/>
            <person name="Naumoff D.G."/>
            <person name="Miroshnikov K."/>
            <person name="Ivanova A."/>
            <person name="Philippov D.A."/>
            <person name="Hakobyan A."/>
            <person name="Rijpstra I.C."/>
            <person name="Sinninghe Damste J.S."/>
            <person name="Liesack W."/>
            <person name="Dedysh S.N."/>
        </authorList>
    </citation>
    <scope>NUCLEOTIDE SEQUENCE [LARGE SCALE GENOMIC DNA]</scope>
    <source>
        <strain evidence="2">PX52</strain>
    </source>
</reference>
<dbReference type="OrthoDB" id="570199at2"/>
<dbReference type="Proteomes" id="UP000324974">
    <property type="component" value="Chromosome"/>
</dbReference>
<evidence type="ECO:0000313" key="1">
    <source>
        <dbReference type="EMBL" id="QEL15132.1"/>
    </source>
</evidence>
<dbReference type="KEGG" id="lrs:PX52LOC_02041"/>
<keyword evidence="2" id="KW-1185">Reference proteome</keyword>
<dbReference type="EMBL" id="CP042425">
    <property type="protein sequence ID" value="QEL15132.1"/>
    <property type="molecule type" value="Genomic_DNA"/>
</dbReference>
<gene>
    <name evidence="1" type="ORF">PX52LOC_02041</name>
</gene>
<proteinExistence type="predicted"/>
<organism evidence="1 2">
    <name type="scientific">Limnoglobus roseus</name>
    <dbReference type="NCBI Taxonomy" id="2598579"/>
    <lineage>
        <taxon>Bacteria</taxon>
        <taxon>Pseudomonadati</taxon>
        <taxon>Planctomycetota</taxon>
        <taxon>Planctomycetia</taxon>
        <taxon>Gemmatales</taxon>
        <taxon>Gemmataceae</taxon>
        <taxon>Limnoglobus</taxon>
    </lineage>
</organism>
<protein>
    <submittedName>
        <fullName evidence="1">Uncharacterized protein</fullName>
    </submittedName>
</protein>
<dbReference type="RefSeq" id="WP_149109972.1">
    <property type="nucleotide sequence ID" value="NZ_CP042425.1"/>
</dbReference>
<name>A0A5C1ABF4_9BACT</name>